<dbReference type="EMBL" id="BEZZ01000006">
    <property type="protein sequence ID" value="GCC22061.1"/>
    <property type="molecule type" value="Genomic_DNA"/>
</dbReference>
<proteinExistence type="predicted"/>
<evidence type="ECO:0000313" key="1">
    <source>
        <dbReference type="EMBL" id="GCC22061.1"/>
    </source>
</evidence>
<gene>
    <name evidence="1" type="ORF">chiPu_0000446</name>
</gene>
<dbReference type="AlphaFoldDB" id="A0A401RVB2"/>
<organism evidence="1 2">
    <name type="scientific">Chiloscyllium punctatum</name>
    <name type="common">Brownbanded bambooshark</name>
    <name type="synonym">Hemiscyllium punctatum</name>
    <dbReference type="NCBI Taxonomy" id="137246"/>
    <lineage>
        <taxon>Eukaryota</taxon>
        <taxon>Metazoa</taxon>
        <taxon>Chordata</taxon>
        <taxon>Craniata</taxon>
        <taxon>Vertebrata</taxon>
        <taxon>Chondrichthyes</taxon>
        <taxon>Elasmobranchii</taxon>
        <taxon>Galeomorphii</taxon>
        <taxon>Galeoidea</taxon>
        <taxon>Orectolobiformes</taxon>
        <taxon>Hemiscylliidae</taxon>
        <taxon>Chiloscyllium</taxon>
    </lineage>
</organism>
<accession>A0A401RVB2</accession>
<comment type="caution">
    <text evidence="1">The sequence shown here is derived from an EMBL/GenBank/DDBJ whole genome shotgun (WGS) entry which is preliminary data.</text>
</comment>
<reference evidence="1 2" key="1">
    <citation type="journal article" date="2018" name="Nat. Ecol. Evol.">
        <title>Shark genomes provide insights into elasmobranch evolution and the origin of vertebrates.</title>
        <authorList>
            <person name="Hara Y"/>
            <person name="Yamaguchi K"/>
            <person name="Onimaru K"/>
            <person name="Kadota M"/>
            <person name="Koyanagi M"/>
            <person name="Keeley SD"/>
            <person name="Tatsumi K"/>
            <person name="Tanaka K"/>
            <person name="Motone F"/>
            <person name="Kageyama Y"/>
            <person name="Nozu R"/>
            <person name="Adachi N"/>
            <person name="Nishimura O"/>
            <person name="Nakagawa R"/>
            <person name="Tanegashima C"/>
            <person name="Kiyatake I"/>
            <person name="Matsumoto R"/>
            <person name="Murakumo K"/>
            <person name="Nishida K"/>
            <person name="Terakita A"/>
            <person name="Kuratani S"/>
            <person name="Sato K"/>
            <person name="Hyodo S Kuraku.S."/>
        </authorList>
    </citation>
    <scope>NUCLEOTIDE SEQUENCE [LARGE SCALE GENOMIC DNA]</scope>
</reference>
<name>A0A401RVB2_CHIPU</name>
<evidence type="ECO:0000313" key="2">
    <source>
        <dbReference type="Proteomes" id="UP000287033"/>
    </source>
</evidence>
<protein>
    <submittedName>
        <fullName evidence="1">Uncharacterized protein</fullName>
    </submittedName>
</protein>
<keyword evidence="2" id="KW-1185">Reference proteome</keyword>
<dbReference type="Proteomes" id="UP000287033">
    <property type="component" value="Unassembled WGS sequence"/>
</dbReference>
<sequence>MNPFHGPGLEDPNSVRILAGSHDAEEKLQGVINHDEAATKQTQTATAERSYRLVIGIHLIFNAATEEVSSKDPPDSAMRNGQINTAFSAAAASHSILAYLKSPKEDKIIVDYIKEKDVAGQVIQANRPGLVIQADCPGLVI</sequence>